<name>A0A3A4B5L6_9ACTN</name>
<evidence type="ECO:0000259" key="7">
    <source>
        <dbReference type="PROSITE" id="PS50850"/>
    </source>
</evidence>
<gene>
    <name evidence="8" type="ORF">D5H75_11120</name>
</gene>
<dbReference type="GO" id="GO:0022857">
    <property type="term" value="F:transmembrane transporter activity"/>
    <property type="evidence" value="ECO:0007669"/>
    <property type="project" value="InterPro"/>
</dbReference>
<reference evidence="8 9" key="1">
    <citation type="submission" date="2018-09" db="EMBL/GenBank/DDBJ databases">
        <title>YIM 75507 draft genome.</title>
        <authorList>
            <person name="Tang S."/>
            <person name="Feng Y."/>
        </authorList>
    </citation>
    <scope>NUCLEOTIDE SEQUENCE [LARGE SCALE GENOMIC DNA]</scope>
    <source>
        <strain evidence="8 9">YIM 75507</strain>
    </source>
</reference>
<dbReference type="EMBL" id="QZEY01000003">
    <property type="protein sequence ID" value="RJL33341.1"/>
    <property type="molecule type" value="Genomic_DNA"/>
</dbReference>
<evidence type="ECO:0000313" key="8">
    <source>
        <dbReference type="EMBL" id="RJL33341.1"/>
    </source>
</evidence>
<evidence type="ECO:0000256" key="4">
    <source>
        <dbReference type="ARBA" id="ARBA00022989"/>
    </source>
</evidence>
<accession>A0A3A4B5L6</accession>
<feature type="transmembrane region" description="Helical" evidence="6">
    <location>
        <begin position="353"/>
        <end position="375"/>
    </location>
</feature>
<dbReference type="AlphaFoldDB" id="A0A3A4B5L6"/>
<feature type="domain" description="Major facilitator superfamily (MFS) profile" evidence="7">
    <location>
        <begin position="259"/>
        <end position="451"/>
    </location>
</feature>
<evidence type="ECO:0000256" key="3">
    <source>
        <dbReference type="ARBA" id="ARBA00022692"/>
    </source>
</evidence>
<sequence length="451" mass="46517">MSGFRRYRRISSARIQVCGNRTRGALMAIDTPARAEPANAPTARRDFGLLWAGQSLSLFGDQFLVLALPLLAVTVLDASPAQAALLPFALFVPFLPLGLPAGAIVDRLPRRTVMLICDAVQMIAFGAVWALAVAGGLTFPLLFALVLASGCAVVFFQVAYTAYLPSLYGDPHDLHRGNTRLALSESLSKALGPMAAGPVIAALGAVGAVAANAVSFGASVVSLALIRHREPPRTATARERGWLRRDIAEGLRFALGHPILRPVLICGTTYVLFLSMVETSLVLYLRDVIGLSPQWIGVVVGAAAAGYPIGNLASTRLSRRLGAPRALMLAASVSVLGIVAMPVLGSLGGTAGAVGLVAGSVVHCVGEGAFNPVSVTLRQTSAPPALLARVGSVQRFLLWGAIALGSLLASGVTALSGLSAAVWAGALGTVLCLPALFTGGVRAAVLRKTVS</sequence>
<proteinExistence type="predicted"/>
<feature type="transmembrane region" description="Helical" evidence="6">
    <location>
        <begin position="326"/>
        <end position="347"/>
    </location>
</feature>
<keyword evidence="3 6" id="KW-0812">Transmembrane</keyword>
<evidence type="ECO:0000256" key="2">
    <source>
        <dbReference type="ARBA" id="ARBA00022475"/>
    </source>
</evidence>
<keyword evidence="9" id="KW-1185">Reference proteome</keyword>
<dbReference type="GO" id="GO:0005886">
    <property type="term" value="C:plasma membrane"/>
    <property type="evidence" value="ECO:0007669"/>
    <property type="project" value="UniProtKB-SubCell"/>
</dbReference>
<dbReference type="Proteomes" id="UP000265768">
    <property type="component" value="Unassembled WGS sequence"/>
</dbReference>
<feature type="transmembrane region" description="Helical" evidence="6">
    <location>
        <begin position="421"/>
        <end position="445"/>
    </location>
</feature>
<feature type="transmembrane region" description="Helical" evidence="6">
    <location>
        <begin position="295"/>
        <end position="314"/>
    </location>
</feature>
<dbReference type="OrthoDB" id="3542743at2"/>
<dbReference type="Pfam" id="PF07690">
    <property type="entry name" value="MFS_1"/>
    <property type="match status" value="1"/>
</dbReference>
<feature type="transmembrane region" description="Helical" evidence="6">
    <location>
        <begin position="199"/>
        <end position="226"/>
    </location>
</feature>
<dbReference type="InterPro" id="IPR036259">
    <property type="entry name" value="MFS_trans_sf"/>
</dbReference>
<dbReference type="InterPro" id="IPR020846">
    <property type="entry name" value="MFS_dom"/>
</dbReference>
<dbReference type="CDD" id="cd06173">
    <property type="entry name" value="MFS_MefA_like"/>
    <property type="match status" value="1"/>
</dbReference>
<evidence type="ECO:0000256" key="6">
    <source>
        <dbReference type="SAM" id="Phobius"/>
    </source>
</evidence>
<dbReference type="Gene3D" id="1.20.1250.20">
    <property type="entry name" value="MFS general substrate transporter like domains"/>
    <property type="match status" value="1"/>
</dbReference>
<evidence type="ECO:0000313" key="9">
    <source>
        <dbReference type="Proteomes" id="UP000265768"/>
    </source>
</evidence>
<organism evidence="8 9">
    <name type="scientific">Bailinhaonella thermotolerans</name>
    <dbReference type="NCBI Taxonomy" id="1070861"/>
    <lineage>
        <taxon>Bacteria</taxon>
        <taxon>Bacillati</taxon>
        <taxon>Actinomycetota</taxon>
        <taxon>Actinomycetes</taxon>
        <taxon>Streptosporangiales</taxon>
        <taxon>Streptosporangiaceae</taxon>
        <taxon>Bailinhaonella</taxon>
    </lineage>
</organism>
<dbReference type="PANTHER" id="PTHR23513:SF6">
    <property type="entry name" value="MAJOR FACILITATOR SUPERFAMILY ASSOCIATED DOMAIN-CONTAINING PROTEIN"/>
    <property type="match status" value="1"/>
</dbReference>
<comment type="caution">
    <text evidence="8">The sequence shown here is derived from an EMBL/GenBank/DDBJ whole genome shotgun (WGS) entry which is preliminary data.</text>
</comment>
<evidence type="ECO:0000256" key="5">
    <source>
        <dbReference type="ARBA" id="ARBA00023136"/>
    </source>
</evidence>
<feature type="transmembrane region" description="Helical" evidence="6">
    <location>
        <begin position="262"/>
        <end position="283"/>
    </location>
</feature>
<keyword evidence="5 6" id="KW-0472">Membrane</keyword>
<feature type="transmembrane region" description="Helical" evidence="6">
    <location>
        <begin position="396"/>
        <end position="415"/>
    </location>
</feature>
<dbReference type="InterPro" id="IPR011701">
    <property type="entry name" value="MFS"/>
</dbReference>
<keyword evidence="2" id="KW-1003">Cell membrane</keyword>
<protein>
    <submittedName>
        <fullName evidence="8">MFS transporter</fullName>
    </submittedName>
</protein>
<dbReference type="SUPFAM" id="SSF103473">
    <property type="entry name" value="MFS general substrate transporter"/>
    <property type="match status" value="1"/>
</dbReference>
<comment type="subcellular location">
    <subcellularLocation>
        <location evidence="1">Cell membrane</location>
        <topology evidence="1">Multi-pass membrane protein</topology>
    </subcellularLocation>
</comment>
<dbReference type="PANTHER" id="PTHR23513">
    <property type="entry name" value="INTEGRAL MEMBRANE EFFLUX PROTEIN-RELATED"/>
    <property type="match status" value="1"/>
</dbReference>
<keyword evidence="4 6" id="KW-1133">Transmembrane helix</keyword>
<dbReference type="PROSITE" id="PS50850">
    <property type="entry name" value="MFS"/>
    <property type="match status" value="1"/>
</dbReference>
<evidence type="ECO:0000256" key="1">
    <source>
        <dbReference type="ARBA" id="ARBA00004651"/>
    </source>
</evidence>